<feature type="domain" description="RING-type" evidence="18">
    <location>
        <begin position="67"/>
        <end position="113"/>
    </location>
</feature>
<comment type="subcellular location">
    <subcellularLocation>
        <location evidence="3">Cytoplasm</location>
    </subcellularLocation>
    <subcellularLocation>
        <location evidence="2">Nucleus</location>
        <location evidence="2">PML body</location>
    </subcellularLocation>
</comment>
<dbReference type="Pfam" id="PF23419">
    <property type="entry name" value="WD40_RFWD3"/>
    <property type="match status" value="1"/>
</dbReference>
<evidence type="ECO:0000256" key="9">
    <source>
        <dbReference type="ARBA" id="ARBA00022737"/>
    </source>
</evidence>
<dbReference type="SMART" id="SM00320">
    <property type="entry name" value="WD40"/>
    <property type="match status" value="3"/>
</dbReference>
<dbReference type="InterPro" id="IPR001841">
    <property type="entry name" value="Znf_RING"/>
</dbReference>
<dbReference type="InterPro" id="IPR015943">
    <property type="entry name" value="WD40/YVTN_repeat-like_dom_sf"/>
</dbReference>
<dbReference type="GO" id="GO:0036297">
    <property type="term" value="P:interstrand cross-link repair"/>
    <property type="evidence" value="ECO:0007669"/>
    <property type="project" value="InterPro"/>
</dbReference>
<dbReference type="GO" id="GO:0061630">
    <property type="term" value="F:ubiquitin protein ligase activity"/>
    <property type="evidence" value="ECO:0007669"/>
    <property type="project" value="UniProtKB-EC"/>
</dbReference>
<evidence type="ECO:0000256" key="10">
    <source>
        <dbReference type="ARBA" id="ARBA00022763"/>
    </source>
</evidence>
<feature type="region of interest" description="Disordered" evidence="17">
    <location>
        <begin position="413"/>
        <end position="443"/>
    </location>
</feature>
<accession>A0A0X3PK87</accession>
<dbReference type="EMBL" id="GEEE01010962">
    <property type="protein sequence ID" value="JAP52263.1"/>
    <property type="molecule type" value="Transcribed_RNA"/>
</dbReference>
<evidence type="ECO:0000256" key="11">
    <source>
        <dbReference type="ARBA" id="ARBA00022771"/>
    </source>
</evidence>
<evidence type="ECO:0000256" key="7">
    <source>
        <dbReference type="ARBA" id="ARBA00022574"/>
    </source>
</evidence>
<dbReference type="SUPFAM" id="SSF50978">
    <property type="entry name" value="WD40 repeat-like"/>
    <property type="match status" value="1"/>
</dbReference>
<evidence type="ECO:0000256" key="17">
    <source>
        <dbReference type="SAM" id="MobiDB-lite"/>
    </source>
</evidence>
<dbReference type="CDD" id="cd16450">
    <property type="entry name" value="mRING-C3HGC3_RFWD3"/>
    <property type="match status" value="1"/>
</dbReference>
<evidence type="ECO:0000256" key="8">
    <source>
        <dbReference type="ARBA" id="ARBA00022679"/>
    </source>
</evidence>
<evidence type="ECO:0000256" key="16">
    <source>
        <dbReference type="PROSITE-ProRule" id="PRU00175"/>
    </source>
</evidence>
<proteinExistence type="predicted"/>
<gene>
    <name evidence="19" type="primary">RFWD3</name>
    <name evidence="19" type="ORF">TR137237</name>
</gene>
<protein>
    <recommendedName>
        <fullName evidence="5">RING-type E3 ubiquitin transferase</fullName>
        <ecNumber evidence="5">2.3.2.27</ecNumber>
    </recommendedName>
</protein>
<evidence type="ECO:0000313" key="19">
    <source>
        <dbReference type="EMBL" id="JAP52263.1"/>
    </source>
</evidence>
<dbReference type="Pfam" id="PF13639">
    <property type="entry name" value="zf-RING_2"/>
    <property type="match status" value="1"/>
</dbReference>
<dbReference type="InterPro" id="IPR013083">
    <property type="entry name" value="Znf_RING/FYVE/PHD"/>
</dbReference>
<evidence type="ECO:0000256" key="5">
    <source>
        <dbReference type="ARBA" id="ARBA00012483"/>
    </source>
</evidence>
<evidence type="ECO:0000256" key="2">
    <source>
        <dbReference type="ARBA" id="ARBA00004322"/>
    </source>
</evidence>
<evidence type="ECO:0000256" key="6">
    <source>
        <dbReference type="ARBA" id="ARBA00022490"/>
    </source>
</evidence>
<evidence type="ECO:0000256" key="12">
    <source>
        <dbReference type="ARBA" id="ARBA00022786"/>
    </source>
</evidence>
<dbReference type="PANTHER" id="PTHR16047:SF7">
    <property type="entry name" value="E3 UBIQUITIN-PROTEIN LIGASE RFWD3"/>
    <property type="match status" value="1"/>
</dbReference>
<dbReference type="InterPro" id="IPR056527">
    <property type="entry name" value="WD40_RFWD3"/>
</dbReference>
<feature type="compositionally biased region" description="Polar residues" evidence="17">
    <location>
        <begin position="416"/>
        <end position="435"/>
    </location>
</feature>
<dbReference type="GO" id="GO:0016567">
    <property type="term" value="P:protein ubiquitination"/>
    <property type="evidence" value="ECO:0007669"/>
    <property type="project" value="InterPro"/>
</dbReference>
<name>A0A0X3PK87_SCHSO</name>
<evidence type="ECO:0000259" key="18">
    <source>
        <dbReference type="PROSITE" id="PS50089"/>
    </source>
</evidence>
<keyword evidence="13" id="KW-0862">Zinc</keyword>
<dbReference type="SUPFAM" id="SSF57850">
    <property type="entry name" value="RING/U-box"/>
    <property type="match status" value="1"/>
</dbReference>
<dbReference type="PANTHER" id="PTHR16047">
    <property type="entry name" value="RFWD3 PROTEIN"/>
    <property type="match status" value="1"/>
</dbReference>
<dbReference type="GO" id="GO:0016605">
    <property type="term" value="C:PML body"/>
    <property type="evidence" value="ECO:0007669"/>
    <property type="project" value="UniProtKB-SubCell"/>
</dbReference>
<keyword evidence="14" id="KW-0234">DNA repair</keyword>
<dbReference type="AlphaFoldDB" id="A0A0X3PK87"/>
<dbReference type="Gene3D" id="2.130.10.10">
    <property type="entry name" value="YVTN repeat-like/Quinoprotein amine dehydrogenase"/>
    <property type="match status" value="1"/>
</dbReference>
<dbReference type="EC" id="2.3.2.27" evidence="5"/>
<dbReference type="EMBL" id="GEEE01006759">
    <property type="protein sequence ID" value="JAP56466.1"/>
    <property type="molecule type" value="Transcribed_RNA"/>
</dbReference>
<comment type="catalytic activity">
    <reaction evidence="1">
        <text>S-ubiquitinyl-[E2 ubiquitin-conjugating enzyme]-L-cysteine + [acceptor protein]-L-lysine = [E2 ubiquitin-conjugating enzyme]-L-cysteine + N(6)-ubiquitinyl-[acceptor protein]-L-lysine.</text>
        <dbReference type="EC" id="2.3.2.27"/>
    </reaction>
</comment>
<evidence type="ECO:0000256" key="14">
    <source>
        <dbReference type="ARBA" id="ARBA00023204"/>
    </source>
</evidence>
<keyword evidence="8" id="KW-0808">Transferase</keyword>
<keyword evidence="9" id="KW-0677">Repeat</keyword>
<dbReference type="GO" id="GO:0008270">
    <property type="term" value="F:zinc ion binding"/>
    <property type="evidence" value="ECO:0007669"/>
    <property type="project" value="UniProtKB-KW"/>
</dbReference>
<sequence length="599" mass="65967">MADDFIETLSLSSVSDPEDEPEFVAEHRLVIPLDEEEAEDEGKAGFEVKPPPMVQLDASLVDESETCSICFEAWTTSGAHRICCLRCGHLFGKSCILRWLATQGRVGKCPQCNARAHAKDVRVLFCKKIKAVDTTDRDRALCDLDSERKLRRKLELELSEFKFKYQVASDDAIRLRDELSSLRAVLSAVQTPRKRPGAFASVSASDPEGTPDPKCQKMLTGSYEIIKSMLLSPTGRCRVVAACEYINLLCVSQPSSNPLFKGFGFRKVHTGELRPLKYIHLHSQPIRDLALHPEHEDGIVASASMDKSLKLTSLLVDQVVQAYQCPAPVWSCCWASPSPNYIFAGSVNGSVLLFDIRVTSGPVETIYIEGNSSPVTSLQYLTPDMNSPVCQSGGLLVGQLTQVSFLEEMRAEPTTLPGSQDVNDAEPGTSTTPPGSDSADRKTYRAHPLPLEGSLISLSCVSSSRLLLASYRPSQRIPRVRHLLAELVGIRPLAGQAYTYECNELTSLFGGTQMRMLSRARLFQHEQSQNVFAVAGDDDSNGALLWNCTDGSRLQTLVPHNVDNQSPVLDVCPIDRGNRLALLTDRHLHLFQWSPSASY</sequence>
<keyword evidence="12" id="KW-0833">Ubl conjugation pathway</keyword>
<keyword evidence="15" id="KW-0539">Nucleus</keyword>
<keyword evidence="11 16" id="KW-0479">Metal-binding</keyword>
<dbReference type="GO" id="GO:0005737">
    <property type="term" value="C:cytoplasm"/>
    <property type="evidence" value="ECO:0007669"/>
    <property type="project" value="UniProtKB-SubCell"/>
</dbReference>
<dbReference type="Gene3D" id="3.30.40.10">
    <property type="entry name" value="Zinc/RING finger domain, C3HC4 (zinc finger)"/>
    <property type="match status" value="1"/>
</dbReference>
<keyword evidence="10" id="KW-0227">DNA damage</keyword>
<keyword evidence="11 16" id="KW-0863">Zinc-finger</keyword>
<organism evidence="19">
    <name type="scientific">Schistocephalus solidus</name>
    <name type="common">Tapeworm</name>
    <dbReference type="NCBI Taxonomy" id="70667"/>
    <lineage>
        <taxon>Eukaryota</taxon>
        <taxon>Metazoa</taxon>
        <taxon>Spiralia</taxon>
        <taxon>Lophotrochozoa</taxon>
        <taxon>Platyhelminthes</taxon>
        <taxon>Cestoda</taxon>
        <taxon>Eucestoda</taxon>
        <taxon>Diphyllobothriidea</taxon>
        <taxon>Diphyllobothriidae</taxon>
        <taxon>Schistocephalus</taxon>
    </lineage>
</organism>
<evidence type="ECO:0000256" key="4">
    <source>
        <dbReference type="ARBA" id="ARBA00004906"/>
    </source>
</evidence>
<reference evidence="19" key="1">
    <citation type="submission" date="2016-01" db="EMBL/GenBank/DDBJ databases">
        <title>Reference transcriptome for the parasite Schistocephalus solidus: insights into the molecular evolution of parasitism.</title>
        <authorList>
            <person name="Hebert F.O."/>
            <person name="Grambauer S."/>
            <person name="Barber I."/>
            <person name="Landry C.R."/>
            <person name="Aubin-Horth N."/>
        </authorList>
    </citation>
    <scope>NUCLEOTIDE SEQUENCE</scope>
</reference>
<keyword evidence="6" id="KW-0963">Cytoplasm</keyword>
<dbReference type="SMART" id="SM00184">
    <property type="entry name" value="RING"/>
    <property type="match status" value="1"/>
</dbReference>
<dbReference type="InterPro" id="IPR037381">
    <property type="entry name" value="RFWD3"/>
</dbReference>
<comment type="pathway">
    <text evidence="4">Protein modification; protein ubiquitination.</text>
</comment>
<keyword evidence="7" id="KW-0853">WD repeat</keyword>
<evidence type="ECO:0000256" key="15">
    <source>
        <dbReference type="ARBA" id="ARBA00023242"/>
    </source>
</evidence>
<evidence type="ECO:0000256" key="1">
    <source>
        <dbReference type="ARBA" id="ARBA00000900"/>
    </source>
</evidence>
<evidence type="ECO:0000256" key="13">
    <source>
        <dbReference type="ARBA" id="ARBA00022833"/>
    </source>
</evidence>
<dbReference type="InterPro" id="IPR001680">
    <property type="entry name" value="WD40_rpt"/>
</dbReference>
<dbReference type="InterPro" id="IPR036322">
    <property type="entry name" value="WD40_repeat_dom_sf"/>
</dbReference>
<dbReference type="PROSITE" id="PS50089">
    <property type="entry name" value="ZF_RING_2"/>
    <property type="match status" value="1"/>
</dbReference>
<evidence type="ECO:0000256" key="3">
    <source>
        <dbReference type="ARBA" id="ARBA00004496"/>
    </source>
</evidence>